<evidence type="ECO:0000313" key="4">
    <source>
        <dbReference type="Proteomes" id="UP000304382"/>
    </source>
</evidence>
<keyword evidence="3" id="KW-0808">Transferase</keyword>
<dbReference type="OrthoDB" id="132546at2157"/>
<dbReference type="InterPro" id="IPR001296">
    <property type="entry name" value="Glyco_trans_1"/>
</dbReference>
<keyword evidence="4" id="KW-1185">Reference proteome</keyword>
<dbReference type="Pfam" id="PF13579">
    <property type="entry name" value="Glyco_trans_4_4"/>
    <property type="match status" value="1"/>
</dbReference>
<reference evidence="3 4" key="1">
    <citation type="submission" date="2019-02" db="EMBL/GenBank/DDBJ databases">
        <title>Haloarcula mannanilyticum sp. nov., a mannan degrading haloarchaeon isolated from commercial salt.</title>
        <authorList>
            <person name="Enomoto S."/>
            <person name="Shimane Y."/>
            <person name="Kamekura M."/>
            <person name="Ito T."/>
            <person name="Moriya O."/>
            <person name="Ihara K."/>
            <person name="Takahashi-Ando N."/>
            <person name="Fukushima Y."/>
            <person name="Yoshida Y."/>
            <person name="Usama R."/>
            <person name="Takai K."/>
            <person name="Minegishi H."/>
        </authorList>
    </citation>
    <scope>NUCLEOTIDE SEQUENCE [LARGE SCALE GENOMIC DNA]</scope>
    <source>
        <strain evidence="3 4">MD130-1</strain>
    </source>
</reference>
<dbReference type="InterPro" id="IPR050194">
    <property type="entry name" value="Glycosyltransferase_grp1"/>
</dbReference>
<protein>
    <submittedName>
        <fullName evidence="3">Glycosyltransferase WbuB</fullName>
    </submittedName>
</protein>
<dbReference type="EMBL" id="BIXZ01000006">
    <property type="protein sequence ID" value="GCF15200.1"/>
    <property type="molecule type" value="Genomic_DNA"/>
</dbReference>
<dbReference type="RefSeq" id="WP_137684724.1">
    <property type="nucleotide sequence ID" value="NZ_BIXZ01000006.1"/>
</dbReference>
<comment type="caution">
    <text evidence="3">The sequence shown here is derived from an EMBL/GenBank/DDBJ whole genome shotgun (WGS) entry which is preliminary data.</text>
</comment>
<dbReference type="Pfam" id="PF00534">
    <property type="entry name" value="Glycos_transf_1"/>
    <property type="match status" value="1"/>
</dbReference>
<dbReference type="CDD" id="cd03794">
    <property type="entry name" value="GT4_WbuB-like"/>
    <property type="match status" value="1"/>
</dbReference>
<accession>A0A4C2EP50</accession>
<dbReference type="Proteomes" id="UP000304382">
    <property type="component" value="Unassembled WGS sequence"/>
</dbReference>
<evidence type="ECO:0000313" key="3">
    <source>
        <dbReference type="EMBL" id="GCF15200.1"/>
    </source>
</evidence>
<sequence length="421" mass="47679">MSGDHKEYLLVTEYFHPDTASTGQLMTDLAVGLHERGLDLSVYTGQPNYHSGANERQPTHSTHEGVPVRRIRAPQVRQSSIVRRLMNWALFTTWMTALLLFERVDRERELIFVTCPPFMSAAMWFVCTVRGWEYTYIAYDLYPDEPVELGYLQKSGVVHQLWEMFDRKAFQDAKHVVALGPVMKSRISAKGGQSFDTDKVKIIHNWEDEEFITPMAKSDNWFSKEHGLEDTFTVLYSGNIATFHDLETLVKAAAELDDADIQFLIIGEGDNKERIIDLAEELGVRGDTVRFLPYQPWEDLPYSLTAADVSVVAVKEGFEGIVVSSKLYTAMAAGQPVFVISQPNDDEAQLIERFDAGVNVKQGAVEDAATALERWQQNPDLVEKQGQNARQAFEANFVKDIAIDEYYQMLSGTEQIQMEAN</sequence>
<organism evidence="3 4">
    <name type="scientific">Haloarcula mannanilytica</name>
    <dbReference type="NCBI Taxonomy" id="2509225"/>
    <lineage>
        <taxon>Archaea</taxon>
        <taxon>Methanobacteriati</taxon>
        <taxon>Methanobacteriota</taxon>
        <taxon>Stenosarchaea group</taxon>
        <taxon>Halobacteria</taxon>
        <taxon>Halobacteriales</taxon>
        <taxon>Haloarculaceae</taxon>
        <taxon>Haloarcula</taxon>
    </lineage>
</organism>
<feature type="domain" description="Glycosyl transferase family 1" evidence="1">
    <location>
        <begin position="224"/>
        <end position="391"/>
    </location>
</feature>
<evidence type="ECO:0000259" key="1">
    <source>
        <dbReference type="Pfam" id="PF00534"/>
    </source>
</evidence>
<dbReference type="SUPFAM" id="SSF53756">
    <property type="entry name" value="UDP-Glycosyltransferase/glycogen phosphorylase"/>
    <property type="match status" value="1"/>
</dbReference>
<dbReference type="Gene3D" id="3.40.50.2000">
    <property type="entry name" value="Glycogen Phosphorylase B"/>
    <property type="match status" value="2"/>
</dbReference>
<proteinExistence type="predicted"/>
<evidence type="ECO:0000259" key="2">
    <source>
        <dbReference type="Pfam" id="PF13579"/>
    </source>
</evidence>
<dbReference type="AlphaFoldDB" id="A0A4C2EP50"/>
<dbReference type="PANTHER" id="PTHR45947">
    <property type="entry name" value="SULFOQUINOVOSYL TRANSFERASE SQD2"/>
    <property type="match status" value="1"/>
</dbReference>
<dbReference type="InterPro" id="IPR028098">
    <property type="entry name" value="Glyco_trans_4-like_N"/>
</dbReference>
<dbReference type="PANTHER" id="PTHR45947:SF3">
    <property type="entry name" value="SULFOQUINOVOSYL TRANSFERASE SQD2"/>
    <property type="match status" value="1"/>
</dbReference>
<dbReference type="GO" id="GO:0016758">
    <property type="term" value="F:hexosyltransferase activity"/>
    <property type="evidence" value="ECO:0007669"/>
    <property type="project" value="TreeGrafter"/>
</dbReference>
<gene>
    <name evidence="3" type="ORF">Harman_31350</name>
</gene>
<name>A0A4C2EP50_9EURY</name>
<feature type="domain" description="Glycosyltransferase subfamily 4-like N-terminal" evidence="2">
    <location>
        <begin position="26"/>
        <end position="206"/>
    </location>
</feature>